<name>A0A0F9PCM9_9ZZZZ</name>
<dbReference type="AlphaFoldDB" id="A0A0F9PCM9"/>
<dbReference type="EMBL" id="LAZR01002475">
    <property type="protein sequence ID" value="KKN29580.1"/>
    <property type="molecule type" value="Genomic_DNA"/>
</dbReference>
<protein>
    <submittedName>
        <fullName evidence="1">Uncharacterized protein</fullName>
    </submittedName>
</protein>
<sequence length="134" mass="15736">MFTKGEWKVERPYLTPQGIYNEHYTAIKRPADEKHNETTVCILEEPHYLMDMGDSEWYDGQVKVMKANANLIAAAPDMYKELEEAKSWLARFVMKFYIRAENPTYADMKALYQELDTFQRTLGEKALSKAREEL</sequence>
<gene>
    <name evidence="1" type="ORF">LCGC14_0842480</name>
</gene>
<reference evidence="1" key="1">
    <citation type="journal article" date="2015" name="Nature">
        <title>Complex archaea that bridge the gap between prokaryotes and eukaryotes.</title>
        <authorList>
            <person name="Spang A."/>
            <person name="Saw J.H."/>
            <person name="Jorgensen S.L."/>
            <person name="Zaremba-Niedzwiedzka K."/>
            <person name="Martijn J."/>
            <person name="Lind A.E."/>
            <person name="van Eijk R."/>
            <person name="Schleper C."/>
            <person name="Guy L."/>
            <person name="Ettema T.J."/>
        </authorList>
    </citation>
    <scope>NUCLEOTIDE SEQUENCE</scope>
</reference>
<organism evidence="1">
    <name type="scientific">marine sediment metagenome</name>
    <dbReference type="NCBI Taxonomy" id="412755"/>
    <lineage>
        <taxon>unclassified sequences</taxon>
        <taxon>metagenomes</taxon>
        <taxon>ecological metagenomes</taxon>
    </lineage>
</organism>
<comment type="caution">
    <text evidence="1">The sequence shown here is derived from an EMBL/GenBank/DDBJ whole genome shotgun (WGS) entry which is preliminary data.</text>
</comment>
<accession>A0A0F9PCM9</accession>
<proteinExistence type="predicted"/>
<evidence type="ECO:0000313" key="1">
    <source>
        <dbReference type="EMBL" id="KKN29580.1"/>
    </source>
</evidence>